<dbReference type="EMBL" id="BRVS01000001">
    <property type="protein sequence ID" value="GLB65576.1"/>
    <property type="molecule type" value="Genomic_DNA"/>
</dbReference>
<protein>
    <submittedName>
        <fullName evidence="2">TetR family transcriptional regulator</fullName>
    </submittedName>
</protein>
<evidence type="ECO:0000259" key="1">
    <source>
        <dbReference type="Pfam" id="PF17940"/>
    </source>
</evidence>
<evidence type="ECO:0000313" key="2">
    <source>
        <dbReference type="EMBL" id="GLB65576.1"/>
    </source>
</evidence>
<name>A0ABQ5MNJ0_9MICC</name>
<dbReference type="Gene3D" id="1.10.357.10">
    <property type="entry name" value="Tetracycline Repressor, domain 2"/>
    <property type="match status" value="1"/>
</dbReference>
<dbReference type="SUPFAM" id="SSF46689">
    <property type="entry name" value="Homeodomain-like"/>
    <property type="match status" value="1"/>
</dbReference>
<dbReference type="InterPro" id="IPR041583">
    <property type="entry name" value="TetR_C_31"/>
</dbReference>
<reference evidence="2 3" key="1">
    <citation type="journal article" date="2023" name="Int. J. Syst. Evol. Microbiol.">
        <title>Arthrobacter mangrovi sp. nov., an actinobacterium isolated from the rhizosphere of a mangrove.</title>
        <authorList>
            <person name="Hamada M."/>
            <person name="Saitou S."/>
            <person name="Enomoto N."/>
            <person name="Nanri K."/>
            <person name="Hidaka K."/>
            <person name="Miura T."/>
            <person name="Tamura T."/>
        </authorList>
    </citation>
    <scope>NUCLEOTIDE SEQUENCE [LARGE SCALE GENOMIC DNA]</scope>
    <source>
        <strain evidence="2 3">NBRC 112813</strain>
    </source>
</reference>
<dbReference type="Proteomes" id="UP001209654">
    <property type="component" value="Unassembled WGS sequence"/>
</dbReference>
<dbReference type="Pfam" id="PF17940">
    <property type="entry name" value="TetR_C_31"/>
    <property type="match status" value="1"/>
</dbReference>
<comment type="caution">
    <text evidence="2">The sequence shown here is derived from an EMBL/GenBank/DDBJ whole genome shotgun (WGS) entry which is preliminary data.</text>
</comment>
<dbReference type="InterPro" id="IPR009057">
    <property type="entry name" value="Homeodomain-like_sf"/>
</dbReference>
<feature type="domain" description="Tetracyclin repressor-like C-terminal group 31" evidence="1">
    <location>
        <begin position="109"/>
        <end position="208"/>
    </location>
</feature>
<keyword evidence="3" id="KW-1185">Reference proteome</keyword>
<proteinExistence type="predicted"/>
<evidence type="ECO:0000313" key="3">
    <source>
        <dbReference type="Proteomes" id="UP001209654"/>
    </source>
</evidence>
<gene>
    <name evidence="2" type="ORF">AHIS1636_00150</name>
</gene>
<accession>A0ABQ5MNJ0</accession>
<organism evidence="2 3">
    <name type="scientific">Arthrobacter mangrovi</name>
    <dbReference type="NCBI Taxonomy" id="2966350"/>
    <lineage>
        <taxon>Bacteria</taxon>
        <taxon>Bacillati</taxon>
        <taxon>Actinomycetota</taxon>
        <taxon>Actinomycetes</taxon>
        <taxon>Micrococcales</taxon>
        <taxon>Micrococcaceae</taxon>
        <taxon>Arthrobacter</taxon>
    </lineage>
</organism>
<sequence length="225" mass="24919">MSVEPLLSAAQARAAASVPIPASPEPEPRTERRTLIAEAGTEIIAHEGLRSLTHRAIDTHLDLPTGSTSYYYRTRDELLEAIVNYLRTRSAADYERATLEVPNAIHGGRDIEDIASHIAHYLNIQLSTRPHHIKARIALTLELSERDEFAGIISDVLVSQRQMRELFDSLGSAEPDMLAKGFTALVEGLAFRSLLESDHQEPDARTRRVAIFREAIASYLLGVGE</sequence>